<evidence type="ECO:0000256" key="4">
    <source>
        <dbReference type="ARBA" id="ARBA00022833"/>
    </source>
</evidence>
<dbReference type="Proteomes" id="UP001156882">
    <property type="component" value="Unassembled WGS sequence"/>
</dbReference>
<evidence type="ECO:0000256" key="5">
    <source>
        <dbReference type="ARBA" id="ARBA00022840"/>
    </source>
</evidence>
<dbReference type="NCBIfam" id="NF004315">
    <property type="entry name" value="PRK05710.1-4"/>
    <property type="match status" value="1"/>
</dbReference>
<keyword evidence="5 7" id="KW-0067">ATP-binding</keyword>
<keyword evidence="10" id="KW-1185">Reference proteome</keyword>
<dbReference type="SUPFAM" id="SSF52374">
    <property type="entry name" value="Nucleotidylyl transferase"/>
    <property type="match status" value="1"/>
</dbReference>
<evidence type="ECO:0000256" key="3">
    <source>
        <dbReference type="ARBA" id="ARBA00022741"/>
    </source>
</evidence>
<keyword evidence="3 7" id="KW-0547">Nucleotide-binding</keyword>
<dbReference type="PANTHER" id="PTHR43311:SF1">
    <property type="entry name" value="GLUTAMYL-Q TRNA(ASP) SYNTHETASE"/>
    <property type="match status" value="1"/>
</dbReference>
<keyword evidence="7" id="KW-0648">Protein biosynthesis</keyword>
<dbReference type="EMBL" id="BSPC01000005">
    <property type="protein sequence ID" value="GLS17671.1"/>
    <property type="molecule type" value="Genomic_DNA"/>
</dbReference>
<protein>
    <submittedName>
        <fullName evidence="9">tRNA glutamyl-Q(34) synthetase GluQRS</fullName>
    </submittedName>
</protein>
<keyword evidence="2" id="KW-0479">Metal-binding</keyword>
<dbReference type="InterPro" id="IPR014729">
    <property type="entry name" value="Rossmann-like_a/b/a_fold"/>
</dbReference>
<dbReference type="PRINTS" id="PR00987">
    <property type="entry name" value="TRNASYNTHGLU"/>
</dbReference>
<keyword evidence="6 7" id="KW-0030">Aminoacyl-tRNA synthetase</keyword>
<gene>
    <name evidence="9" type="primary">gltX_1</name>
    <name evidence="9" type="ORF">GCM10007874_06860</name>
</gene>
<evidence type="ECO:0000256" key="6">
    <source>
        <dbReference type="ARBA" id="ARBA00023146"/>
    </source>
</evidence>
<dbReference type="Gene3D" id="3.40.50.620">
    <property type="entry name" value="HUPs"/>
    <property type="match status" value="1"/>
</dbReference>
<evidence type="ECO:0000313" key="9">
    <source>
        <dbReference type="EMBL" id="GLS17671.1"/>
    </source>
</evidence>
<sequence length="307" mass="34424">MPVSISGRERMMMVMHLCYIARVTNQTLPPVLRFAPSPNGYLHLGHAYSALLNKRFARELGGRLLLRIEDIDITRCRPDYETALREDLAWLGLEWEEPVRRQSEHFDDYAKALDRLQALGLLYRSYASRKDIAAASGQDWPRDPDGAPLYPREALQAIDNPAVHAEDEPFSLRLDMGKALALSPPLSWQELQPDLTCIEVLPAEPARWGDVILGRKEFPASYHLAVVHDDALQGVSHVARGRDTFQATAIHRLLQQLLGLPQPLYHHHALILGEEGAKLSKSLASKSLRALRAEGMTPADVRKLVGM</sequence>
<dbReference type="InterPro" id="IPR000924">
    <property type="entry name" value="Glu/Gln-tRNA-synth"/>
</dbReference>
<dbReference type="PANTHER" id="PTHR43311">
    <property type="entry name" value="GLUTAMATE--TRNA LIGASE"/>
    <property type="match status" value="1"/>
</dbReference>
<comment type="similarity">
    <text evidence="7">Belongs to the class-I aminoacyl-tRNA synthetase family.</text>
</comment>
<name>A0ABQ6CBM6_9HYPH</name>
<organism evidence="9 10">
    <name type="scientific">Labrys miyagiensis</name>
    <dbReference type="NCBI Taxonomy" id="346912"/>
    <lineage>
        <taxon>Bacteria</taxon>
        <taxon>Pseudomonadati</taxon>
        <taxon>Pseudomonadota</taxon>
        <taxon>Alphaproteobacteria</taxon>
        <taxon>Hyphomicrobiales</taxon>
        <taxon>Xanthobacteraceae</taxon>
        <taxon>Labrys</taxon>
    </lineage>
</organism>
<dbReference type="InterPro" id="IPR049940">
    <property type="entry name" value="GluQ/Sye"/>
</dbReference>
<proteinExistence type="inferred from homology"/>
<keyword evidence="1 7" id="KW-0436">Ligase</keyword>
<accession>A0ABQ6CBM6</accession>
<evidence type="ECO:0000256" key="1">
    <source>
        <dbReference type="ARBA" id="ARBA00022598"/>
    </source>
</evidence>
<keyword evidence="4" id="KW-0862">Zinc</keyword>
<dbReference type="PROSITE" id="PS00178">
    <property type="entry name" value="AA_TRNA_LIGASE_I"/>
    <property type="match status" value="1"/>
</dbReference>
<dbReference type="Pfam" id="PF00749">
    <property type="entry name" value="tRNA-synt_1c"/>
    <property type="match status" value="1"/>
</dbReference>
<evidence type="ECO:0000256" key="2">
    <source>
        <dbReference type="ARBA" id="ARBA00022723"/>
    </source>
</evidence>
<comment type="caution">
    <text evidence="9">The sequence shown here is derived from an EMBL/GenBank/DDBJ whole genome shotgun (WGS) entry which is preliminary data.</text>
</comment>
<feature type="domain" description="Glutamyl/glutaminyl-tRNA synthetase class Ib catalytic" evidence="8">
    <location>
        <begin position="32"/>
        <end position="298"/>
    </location>
</feature>
<evidence type="ECO:0000256" key="7">
    <source>
        <dbReference type="RuleBase" id="RU363037"/>
    </source>
</evidence>
<evidence type="ECO:0000259" key="8">
    <source>
        <dbReference type="Pfam" id="PF00749"/>
    </source>
</evidence>
<dbReference type="InterPro" id="IPR001412">
    <property type="entry name" value="aa-tRNA-synth_I_CS"/>
</dbReference>
<dbReference type="InterPro" id="IPR020058">
    <property type="entry name" value="Glu/Gln-tRNA-synth_Ib_cat-dom"/>
</dbReference>
<evidence type="ECO:0000313" key="10">
    <source>
        <dbReference type="Proteomes" id="UP001156882"/>
    </source>
</evidence>
<reference evidence="10" key="1">
    <citation type="journal article" date="2019" name="Int. J. Syst. Evol. Microbiol.">
        <title>The Global Catalogue of Microorganisms (GCM) 10K type strain sequencing project: providing services to taxonomists for standard genome sequencing and annotation.</title>
        <authorList>
            <consortium name="The Broad Institute Genomics Platform"/>
            <consortium name="The Broad Institute Genome Sequencing Center for Infectious Disease"/>
            <person name="Wu L."/>
            <person name="Ma J."/>
        </authorList>
    </citation>
    <scope>NUCLEOTIDE SEQUENCE [LARGE SCALE GENOMIC DNA]</scope>
    <source>
        <strain evidence="10">NBRC 101365</strain>
    </source>
</reference>